<dbReference type="OrthoDB" id="384916at2"/>
<evidence type="ECO:0000313" key="2">
    <source>
        <dbReference type="EMBL" id="TPE56710.1"/>
    </source>
</evidence>
<dbReference type="AlphaFoldDB" id="A0A501X842"/>
<comment type="caution">
    <text evidence="2">The sequence shown here is derived from an EMBL/GenBank/DDBJ whole genome shotgun (WGS) entry which is preliminary data.</text>
</comment>
<gene>
    <name evidence="2" type="ORF">FJO69_02800</name>
</gene>
<protein>
    <submittedName>
        <fullName evidence="2">RNA-binding S4 domain-containing protein</fullName>
    </submittedName>
</protein>
<evidence type="ECO:0000313" key="3">
    <source>
        <dbReference type="Proteomes" id="UP000319776"/>
    </source>
</evidence>
<dbReference type="InterPro" id="IPR036986">
    <property type="entry name" value="S4_RNA-bd_sf"/>
</dbReference>
<evidence type="ECO:0000256" key="1">
    <source>
        <dbReference type="PROSITE-ProRule" id="PRU00182"/>
    </source>
</evidence>
<dbReference type="EMBL" id="VFSS01000013">
    <property type="protein sequence ID" value="TPE56710.1"/>
    <property type="molecule type" value="Genomic_DNA"/>
</dbReference>
<dbReference type="Gene3D" id="3.10.290.10">
    <property type="entry name" value="RNA-binding S4 domain"/>
    <property type="match status" value="1"/>
</dbReference>
<name>A0A501X842_9BACT</name>
<dbReference type="SUPFAM" id="SSF55174">
    <property type="entry name" value="Alpha-L RNA-binding motif"/>
    <property type="match status" value="1"/>
</dbReference>
<dbReference type="Proteomes" id="UP000319776">
    <property type="component" value="Unassembled WGS sequence"/>
</dbReference>
<dbReference type="Pfam" id="PF13275">
    <property type="entry name" value="S4_2"/>
    <property type="match status" value="1"/>
</dbReference>
<proteinExistence type="predicted"/>
<sequence length="69" mass="7878">MNVYIKGEIKLSQFLKIVDLCPTGGMAKFFVKIHKITINGREPEGRNAKVRIGDTVWVDDALYTIHEKM</sequence>
<organism evidence="2 3">
    <name type="scientific">[Mycoplasma] falconis</name>
    <dbReference type="NCBI Taxonomy" id="92403"/>
    <lineage>
        <taxon>Bacteria</taxon>
        <taxon>Bacillati</taxon>
        <taxon>Mycoplasmatota</taxon>
        <taxon>Mycoplasmoidales</taxon>
        <taxon>Metamycoplasmataceae</taxon>
        <taxon>Metamycoplasma</taxon>
    </lineage>
</organism>
<dbReference type="GO" id="GO:0003723">
    <property type="term" value="F:RNA binding"/>
    <property type="evidence" value="ECO:0007669"/>
    <property type="project" value="UniProtKB-KW"/>
</dbReference>
<keyword evidence="3" id="KW-1185">Reference proteome</keyword>
<keyword evidence="1" id="KW-0694">RNA-binding</keyword>
<reference evidence="2 3" key="1">
    <citation type="submission" date="2019-06" db="EMBL/GenBank/DDBJ databases">
        <title>Mycoplasma falconis type strain whole genome sequence.</title>
        <authorList>
            <person name="Spergser J."/>
        </authorList>
    </citation>
    <scope>NUCLEOTIDE SEQUENCE [LARGE SCALE GENOMIC DNA]</scope>
    <source>
        <strain evidence="2 3">ATCC 51372</strain>
    </source>
</reference>
<dbReference type="RefSeq" id="WP_140781548.1">
    <property type="nucleotide sequence ID" value="NZ_VFSS01000013.1"/>
</dbReference>
<accession>A0A501X842</accession>
<dbReference type="PROSITE" id="PS50889">
    <property type="entry name" value="S4"/>
    <property type="match status" value="1"/>
</dbReference>